<dbReference type="Proteomes" id="UP001056436">
    <property type="component" value="Unassembled WGS sequence"/>
</dbReference>
<reference evidence="2" key="1">
    <citation type="submission" date="2019-01" db="EMBL/GenBank/DDBJ databases">
        <title>Colletotrichum abscissum LGMF1257.</title>
        <authorList>
            <person name="Baroncelli R."/>
        </authorList>
    </citation>
    <scope>NUCLEOTIDE SEQUENCE</scope>
    <source>
        <strain evidence="2">Ca142</strain>
    </source>
</reference>
<gene>
    <name evidence="2" type="ORF">CABS02_08400</name>
</gene>
<evidence type="ECO:0000256" key="1">
    <source>
        <dbReference type="SAM" id="MobiDB-lite"/>
    </source>
</evidence>
<organism evidence="2 3">
    <name type="scientific">Colletotrichum abscissum</name>
    <dbReference type="NCBI Taxonomy" id="1671311"/>
    <lineage>
        <taxon>Eukaryota</taxon>
        <taxon>Fungi</taxon>
        <taxon>Dikarya</taxon>
        <taxon>Ascomycota</taxon>
        <taxon>Pezizomycotina</taxon>
        <taxon>Sordariomycetes</taxon>
        <taxon>Hypocreomycetidae</taxon>
        <taxon>Glomerellales</taxon>
        <taxon>Glomerellaceae</taxon>
        <taxon>Colletotrichum</taxon>
        <taxon>Colletotrichum acutatum species complex</taxon>
    </lineage>
</organism>
<protein>
    <submittedName>
        <fullName evidence="2">Uncharacterized protein</fullName>
    </submittedName>
</protein>
<evidence type="ECO:0000313" key="2">
    <source>
        <dbReference type="EMBL" id="KAI3548282.1"/>
    </source>
</evidence>
<comment type="caution">
    <text evidence="2">The sequence shown here is derived from an EMBL/GenBank/DDBJ whole genome shotgun (WGS) entry which is preliminary data.</text>
</comment>
<proteinExistence type="predicted"/>
<feature type="region of interest" description="Disordered" evidence="1">
    <location>
        <begin position="56"/>
        <end position="79"/>
    </location>
</feature>
<name>A0A9P9XCN9_9PEZI</name>
<dbReference type="AlphaFoldDB" id="A0A9P9XCN9"/>
<dbReference type="EMBL" id="SDAQ01000050">
    <property type="protein sequence ID" value="KAI3548282.1"/>
    <property type="molecule type" value="Genomic_DNA"/>
</dbReference>
<sequence>MSYGISSLHASTDWFPRHFAVLEDLSRSERASTHWSHLNSRPSQYLRRSERPAADLMTDETVGMRGSINDDQALDTEPS</sequence>
<accession>A0A9P9XCN9</accession>
<keyword evidence="3" id="KW-1185">Reference proteome</keyword>
<evidence type="ECO:0000313" key="3">
    <source>
        <dbReference type="Proteomes" id="UP001056436"/>
    </source>
</evidence>